<dbReference type="AlphaFoldDB" id="A0DIT1"/>
<reference evidence="1 2" key="1">
    <citation type="journal article" date="2006" name="Nature">
        <title>Global trends of whole-genome duplications revealed by the ciliate Paramecium tetraurelia.</title>
        <authorList>
            <consortium name="Genoscope"/>
            <person name="Aury J.-M."/>
            <person name="Jaillon O."/>
            <person name="Duret L."/>
            <person name="Noel B."/>
            <person name="Jubin C."/>
            <person name="Porcel B.M."/>
            <person name="Segurens B."/>
            <person name="Daubin V."/>
            <person name="Anthouard V."/>
            <person name="Aiach N."/>
            <person name="Arnaiz O."/>
            <person name="Billaut A."/>
            <person name="Beisson J."/>
            <person name="Blanc I."/>
            <person name="Bouhouche K."/>
            <person name="Camara F."/>
            <person name="Duharcourt S."/>
            <person name="Guigo R."/>
            <person name="Gogendeau D."/>
            <person name="Katinka M."/>
            <person name="Keller A.-M."/>
            <person name="Kissmehl R."/>
            <person name="Klotz C."/>
            <person name="Koll F."/>
            <person name="Le Moue A."/>
            <person name="Lepere C."/>
            <person name="Malinsky S."/>
            <person name="Nowacki M."/>
            <person name="Nowak J.K."/>
            <person name="Plattner H."/>
            <person name="Poulain J."/>
            <person name="Ruiz F."/>
            <person name="Serrano V."/>
            <person name="Zagulski M."/>
            <person name="Dessen P."/>
            <person name="Betermier M."/>
            <person name="Weissenbach J."/>
            <person name="Scarpelli C."/>
            <person name="Schachter V."/>
            <person name="Sperling L."/>
            <person name="Meyer E."/>
            <person name="Cohen J."/>
            <person name="Wincker P."/>
        </authorList>
    </citation>
    <scope>NUCLEOTIDE SEQUENCE [LARGE SCALE GENOMIC DNA]</scope>
    <source>
        <strain evidence="1 2">Stock d4-2</strain>
    </source>
</reference>
<sequence>MIDEISLLANFVQIKTETAYQRSKFSGLCLYPSILLLMAFDRSIINIGSILMTLILKAILKNHNKLIYFLRVLLVFPELLLQNQNHALLSSFFINQIFVPYWPNQIPFLMIMVRSVNGLYLGFGLIMLSRYLEVIKRRFFISFYFQEYLQHQKENVFEQLPIDVFMINSEANIIYSNNNVKQFDNELQRKLENTIRKKKMNQITINSKYYTLEQYNSDFVLTQSQFSCGDVELFTKLSQQIDQLYNLLCQDYQKWNNLRAFKVVKESDLSILGQCTTDCRLLKQQIDAMTILNHDFQQIKYQSVQNDEFFLKNYVVNVIESMVNRLQEHFNLIQLEFEEGIPEKLVGNKHGILYSLYAFLKSALLVEQKSELLTINVRIAKVYLDKSEYDLEISISYPCSTKQMKLYCQDEYENENEKMLLIMINQCKQLLSIDYKTDGDNIIILLITNVQLCKKSDKSCDNIQMVDLTFTKNVVDQNHYFWNAKRFASPAMTYDKSLRSPLQKYTAKFNNPDSLASTIQLKSIPQSTFASAANSNAQSLENTQVQNQDIIKEVEIAIKYTIQYPQIQDDIIKLLEQTLKVAYNEGILDHDKTILDIGYHHMHYEKYSQISVQSDTPFVKDYGDQLHNDKDTRFDALPKQFTTPQQKPRQFQRLDNFRAQPIHDIINKNKEANKFIQGKRNQDQKQLSVLFSPWVMSKFKNNLVSIVQSKTSLPNIDDNNGISISKCLEHKFHIRIRDHRLKKQQRKWTNKIKLDELPKQQPRILCLIPSTQYIQVAQRFGNSMYGDQMVGEPIITYSVSELIRIYKQHFNGGKQFCFILIYIHKIGEIEELSIALQSNENQWPQDSGFKKTVLIGIYNQTQLNKNLYQHLKYTIPLSQDAEQLAKSKEWIAEISK</sequence>
<evidence type="ECO:0000313" key="2">
    <source>
        <dbReference type="Proteomes" id="UP000000600"/>
    </source>
</evidence>
<keyword evidence="2" id="KW-1185">Reference proteome</keyword>
<gene>
    <name evidence="1" type="ORF">GSPATT00017305001</name>
</gene>
<dbReference type="Proteomes" id="UP000000600">
    <property type="component" value="Unassembled WGS sequence"/>
</dbReference>
<organism evidence="1 2">
    <name type="scientific">Paramecium tetraurelia</name>
    <dbReference type="NCBI Taxonomy" id="5888"/>
    <lineage>
        <taxon>Eukaryota</taxon>
        <taxon>Sar</taxon>
        <taxon>Alveolata</taxon>
        <taxon>Ciliophora</taxon>
        <taxon>Intramacronucleata</taxon>
        <taxon>Oligohymenophorea</taxon>
        <taxon>Peniculida</taxon>
        <taxon>Parameciidae</taxon>
        <taxon>Paramecium</taxon>
    </lineage>
</organism>
<dbReference type="OMA" id="QNDEFFL"/>
<evidence type="ECO:0008006" key="3">
    <source>
        <dbReference type="Google" id="ProtNLM"/>
    </source>
</evidence>
<dbReference type="GeneID" id="5036130"/>
<dbReference type="InParanoid" id="A0DIT1"/>
<protein>
    <recommendedName>
        <fullName evidence="3">Transmembrane protein</fullName>
    </recommendedName>
</protein>
<evidence type="ECO:0000313" key="1">
    <source>
        <dbReference type="EMBL" id="CAK82948.1"/>
    </source>
</evidence>
<dbReference type="HOGENOM" id="CLU_323018_0_0_1"/>
<accession>A0DIT1</accession>
<dbReference type="OrthoDB" id="290039at2759"/>
<dbReference type="EMBL" id="CT868452">
    <property type="protein sequence ID" value="CAK82948.1"/>
    <property type="molecule type" value="Genomic_DNA"/>
</dbReference>
<dbReference type="RefSeq" id="XP_001450345.1">
    <property type="nucleotide sequence ID" value="XM_001450308.1"/>
</dbReference>
<name>A0DIT1_PARTE</name>
<dbReference type="KEGG" id="ptm:GSPATT00017305001"/>
<proteinExistence type="predicted"/>